<feature type="active site" description="Proton acceptor" evidence="4">
    <location>
        <position position="211"/>
    </location>
</feature>
<feature type="chain" id="PRO_5045599034" evidence="5">
    <location>
        <begin position="22"/>
        <end position="755"/>
    </location>
</feature>
<dbReference type="SUPFAM" id="SSF52151">
    <property type="entry name" value="FabD/lysophospholipase-like"/>
    <property type="match status" value="1"/>
</dbReference>
<evidence type="ECO:0000313" key="8">
    <source>
        <dbReference type="Proteomes" id="UP000664163"/>
    </source>
</evidence>
<feature type="active site" description="Nucleophile" evidence="4">
    <location>
        <position position="67"/>
    </location>
</feature>
<gene>
    <name evidence="7" type="ORF">J0X13_09130</name>
</gene>
<keyword evidence="5" id="KW-0732">Signal</keyword>
<accession>A0ABS3EWT5</accession>
<feature type="domain" description="PNPLA" evidence="6">
    <location>
        <begin position="34"/>
        <end position="224"/>
    </location>
</feature>
<dbReference type="EMBL" id="JAFLND010000002">
    <property type="protein sequence ID" value="MBO0330712.1"/>
    <property type="molecule type" value="Genomic_DNA"/>
</dbReference>
<dbReference type="Gene3D" id="3.40.1090.10">
    <property type="entry name" value="Cytosolic phospholipase A2 catalytic domain"/>
    <property type="match status" value="2"/>
</dbReference>
<evidence type="ECO:0000259" key="6">
    <source>
        <dbReference type="PROSITE" id="PS51635"/>
    </source>
</evidence>
<dbReference type="PANTHER" id="PTHR14226:SF76">
    <property type="entry name" value="NTE FAMILY PROTEIN RSSA"/>
    <property type="match status" value="1"/>
</dbReference>
<evidence type="ECO:0000313" key="7">
    <source>
        <dbReference type="EMBL" id="MBO0330712.1"/>
    </source>
</evidence>
<evidence type="ECO:0000256" key="2">
    <source>
        <dbReference type="ARBA" id="ARBA00022963"/>
    </source>
</evidence>
<feature type="signal peptide" evidence="5">
    <location>
        <begin position="1"/>
        <end position="21"/>
    </location>
</feature>
<keyword evidence="3 4" id="KW-0443">Lipid metabolism</keyword>
<dbReference type="InterPro" id="IPR002641">
    <property type="entry name" value="PNPLA_dom"/>
</dbReference>
<comment type="caution">
    <text evidence="7">The sequence shown here is derived from an EMBL/GenBank/DDBJ whole genome shotgun (WGS) entry which is preliminary data.</text>
</comment>
<feature type="short sequence motif" description="DGA/G" evidence="4">
    <location>
        <begin position="211"/>
        <end position="213"/>
    </location>
</feature>
<dbReference type="CDD" id="cd07205">
    <property type="entry name" value="Pat_PNPLA6_PNPLA7_NTE1_like"/>
    <property type="match status" value="1"/>
</dbReference>
<dbReference type="InterPro" id="IPR016035">
    <property type="entry name" value="Acyl_Trfase/lysoPLipase"/>
</dbReference>
<evidence type="ECO:0000256" key="4">
    <source>
        <dbReference type="PROSITE-ProRule" id="PRU01161"/>
    </source>
</evidence>
<dbReference type="InterPro" id="IPR050301">
    <property type="entry name" value="NTE"/>
</dbReference>
<evidence type="ECO:0000256" key="1">
    <source>
        <dbReference type="ARBA" id="ARBA00022801"/>
    </source>
</evidence>
<reference evidence="7 8" key="1">
    <citation type="submission" date="2021-03" db="EMBL/GenBank/DDBJ databases">
        <title>Muricauda sp. CAU 1631 isolated from Incheon.</title>
        <authorList>
            <person name="Kim W."/>
        </authorList>
    </citation>
    <scope>NUCLEOTIDE SEQUENCE [LARGE SCALE GENOMIC DNA]</scope>
    <source>
        <strain evidence="7 8">CAU 1631</strain>
    </source>
</reference>
<dbReference type="Proteomes" id="UP000664163">
    <property type="component" value="Unassembled WGS sequence"/>
</dbReference>
<dbReference type="Pfam" id="PF01734">
    <property type="entry name" value="Patatin"/>
    <property type="match status" value="1"/>
</dbReference>
<protein>
    <submittedName>
        <fullName evidence="7">Patatin-like phospholipase family protein</fullName>
    </submittedName>
</protein>
<proteinExistence type="predicted"/>
<keyword evidence="8" id="KW-1185">Reference proteome</keyword>
<feature type="short sequence motif" description="GXGXXG" evidence="4">
    <location>
        <begin position="38"/>
        <end position="43"/>
    </location>
</feature>
<dbReference type="Gene3D" id="2.40.160.50">
    <property type="entry name" value="membrane protein fhac: a member of the omp85/tpsb transporter family"/>
    <property type="match status" value="1"/>
</dbReference>
<sequence length="755" mass="84522">MRNIIITISILFALLATVANAQNTSEGSPPKVGLVLSGGGAKGLAHIGALKVIEEAGVKIDYIGGTSMGAIVGALYASGYTAQQLDSIFRSTDFTDLIQDNVPRSAKTFYEKEDSERYALSLPFENFKISFPQAISGGQNIYNLLVQLLFHVKDIQDFKKLPIPFLCMATNVETGEEILLDKGYLPEAIVASGTFPSLFEPAEIDGQILIDGGVVNNYPIDRVKSMGADIIIGVDVQHDLATRESLSSATEILLQINNYRTVNDMKKKSKETDIYIRPNIDEFSVIAFDKGTQIVKSGEEAAQGKLEELKQLAKRQNGTPRPRKRVEMADSLTINRMILEGNDQYTRGYIKGKLRFNLAEKISFDDLRQGMSNLSATGNFKAIRYDLVSNGLGTDLILKLKENPTKMFIKMSAHYDDLYKSAALINLTKKNFLMKDDVASFDFILGDHIRYNMQYYLDKGYYWSFGINSKLTNFDADTDFSLIQSNFNIPADPNIQRINMDVTDLTNQVYLQTVIQEEFAFIIGAEHKFLKYSTRTLNQVASETDGNISSSNQRTTFENSNYLNAYSQIKLDTYDDKYFPTRGLLFDGDFHFYGLSSDYTDNFTQFAIAKATFGGAFSVVPNLTLQLETNGGFKLGTSPVTSFDFALGGFGNDFVNNFVPFMGYDFLSLPGNSFIKTYGRLDYRFAPKHHMLLNANYANIADDLFRTGDWFKEPSFSGYGVGYGFESFLGPIQLYYSWSPETKDGNFFVSLGYWF</sequence>
<dbReference type="InterPro" id="IPR043864">
    <property type="entry name" value="Omp85-like_dom"/>
</dbReference>
<name>A0ABS3EWT5_9FLAO</name>
<dbReference type="RefSeq" id="WP_207071136.1">
    <property type="nucleotide sequence ID" value="NZ_JAFLND010000002.1"/>
</dbReference>
<evidence type="ECO:0000256" key="5">
    <source>
        <dbReference type="SAM" id="SignalP"/>
    </source>
</evidence>
<keyword evidence="2 4" id="KW-0442">Lipid degradation</keyword>
<dbReference type="PANTHER" id="PTHR14226">
    <property type="entry name" value="NEUROPATHY TARGET ESTERASE/SWISS CHEESE D.MELANOGASTER"/>
    <property type="match status" value="1"/>
</dbReference>
<organism evidence="7 8">
    <name type="scientific">[Muricauda] lutisoli</name>
    <dbReference type="NCBI Taxonomy" id="2816035"/>
    <lineage>
        <taxon>Bacteria</taxon>
        <taxon>Pseudomonadati</taxon>
        <taxon>Bacteroidota</taxon>
        <taxon>Flavobacteriia</taxon>
        <taxon>Flavobacteriales</taxon>
        <taxon>Flavobacteriaceae</taxon>
        <taxon>Allomuricauda</taxon>
    </lineage>
</organism>
<keyword evidence="1 4" id="KW-0378">Hydrolase</keyword>
<dbReference type="PROSITE" id="PS51635">
    <property type="entry name" value="PNPLA"/>
    <property type="match status" value="1"/>
</dbReference>
<dbReference type="Pfam" id="PF19143">
    <property type="entry name" value="Omp85_2"/>
    <property type="match status" value="1"/>
</dbReference>
<feature type="short sequence motif" description="GXSXG" evidence="4">
    <location>
        <begin position="65"/>
        <end position="69"/>
    </location>
</feature>
<evidence type="ECO:0000256" key="3">
    <source>
        <dbReference type="ARBA" id="ARBA00023098"/>
    </source>
</evidence>